<dbReference type="InterPro" id="IPR023828">
    <property type="entry name" value="Peptidase_S8_Ser-AS"/>
</dbReference>
<evidence type="ECO:0000256" key="3">
    <source>
        <dbReference type="ARBA" id="ARBA00022723"/>
    </source>
</evidence>
<dbReference type="GO" id="GO:0006508">
    <property type="term" value="P:proteolysis"/>
    <property type="evidence" value="ECO:0007669"/>
    <property type="project" value="UniProtKB-KW"/>
</dbReference>
<evidence type="ECO:0000313" key="9">
    <source>
        <dbReference type="EMBL" id="SPF32073.1"/>
    </source>
</evidence>
<organism evidence="9 10">
    <name type="scientific">Candidatus Sulfotelmatobacter kueseliae</name>
    <dbReference type="NCBI Taxonomy" id="2042962"/>
    <lineage>
        <taxon>Bacteria</taxon>
        <taxon>Pseudomonadati</taxon>
        <taxon>Acidobacteriota</taxon>
        <taxon>Terriglobia</taxon>
        <taxon>Terriglobales</taxon>
        <taxon>Candidatus Korobacteraceae</taxon>
        <taxon>Candidatus Sulfotelmatobacter</taxon>
    </lineage>
</organism>
<dbReference type="InterPro" id="IPR015366">
    <property type="entry name" value="S53_propep"/>
</dbReference>
<reference evidence="10" key="1">
    <citation type="submission" date="2018-02" db="EMBL/GenBank/DDBJ databases">
        <authorList>
            <person name="Hausmann B."/>
        </authorList>
    </citation>
    <scope>NUCLEOTIDE SEQUENCE [LARGE SCALE GENOMIC DNA]</scope>
    <source>
        <strain evidence="10">Peat soil MAG SbA1</strain>
    </source>
</reference>
<keyword evidence="4 9" id="KW-0378">Hydrolase</keyword>
<dbReference type="InterPro" id="IPR050819">
    <property type="entry name" value="Tripeptidyl-peptidase_I"/>
</dbReference>
<accession>A0A2U3JXA7</accession>
<dbReference type="InterPro" id="IPR036852">
    <property type="entry name" value="Peptidase_S8/S53_dom_sf"/>
</dbReference>
<dbReference type="CDD" id="cd04056">
    <property type="entry name" value="Peptidases_S53"/>
    <property type="match status" value="1"/>
</dbReference>
<feature type="domain" description="Peptidase S53" evidence="8">
    <location>
        <begin position="211"/>
        <end position="546"/>
    </location>
</feature>
<dbReference type="GO" id="GO:0004252">
    <property type="term" value="F:serine-type endopeptidase activity"/>
    <property type="evidence" value="ECO:0007669"/>
    <property type="project" value="InterPro"/>
</dbReference>
<dbReference type="EMBL" id="OMOD01000006">
    <property type="protein sequence ID" value="SPF32073.1"/>
    <property type="molecule type" value="Genomic_DNA"/>
</dbReference>
<evidence type="ECO:0000256" key="6">
    <source>
        <dbReference type="ARBA" id="ARBA00022837"/>
    </source>
</evidence>
<dbReference type="Gene3D" id="3.40.50.200">
    <property type="entry name" value="Peptidase S8/S53 domain"/>
    <property type="match status" value="1"/>
</dbReference>
<keyword evidence="2" id="KW-0645">Protease</keyword>
<comment type="cofactor">
    <cofactor evidence="1">
        <name>Ca(2+)</name>
        <dbReference type="ChEBI" id="CHEBI:29108"/>
    </cofactor>
</comment>
<keyword evidence="6" id="KW-0106">Calcium</keyword>
<dbReference type="AlphaFoldDB" id="A0A2U3JXA7"/>
<proteinExistence type="predicted"/>
<dbReference type="GO" id="GO:0046872">
    <property type="term" value="F:metal ion binding"/>
    <property type="evidence" value="ECO:0007669"/>
    <property type="project" value="UniProtKB-KW"/>
</dbReference>
<dbReference type="EC" id="3.4.14.9" evidence="9"/>
<evidence type="ECO:0000313" key="10">
    <source>
        <dbReference type="Proteomes" id="UP000238701"/>
    </source>
</evidence>
<evidence type="ECO:0000256" key="1">
    <source>
        <dbReference type="ARBA" id="ARBA00001913"/>
    </source>
</evidence>
<dbReference type="GO" id="GO:0008240">
    <property type="term" value="F:tripeptidyl-peptidase activity"/>
    <property type="evidence" value="ECO:0007669"/>
    <property type="project" value="TreeGrafter"/>
</dbReference>
<evidence type="ECO:0000256" key="5">
    <source>
        <dbReference type="ARBA" id="ARBA00022825"/>
    </source>
</evidence>
<evidence type="ECO:0000256" key="2">
    <source>
        <dbReference type="ARBA" id="ARBA00022670"/>
    </source>
</evidence>
<dbReference type="Pfam" id="PF09286">
    <property type="entry name" value="Pro-kuma_activ"/>
    <property type="match status" value="1"/>
</dbReference>
<name>A0A2U3JXA7_9BACT</name>
<evidence type="ECO:0000256" key="7">
    <source>
        <dbReference type="ARBA" id="ARBA00023145"/>
    </source>
</evidence>
<sequence>MTRRITASLFTIVALVSFLNVVCGAQSSPLWTHHVREATLNGEARSLGRLPATEPMRLVMVLPLRRQVALERFLKELYDPYSPSYRHFLTVEEFTARFGPSQQDYDAVIRFAETHGLTVVGTSRNRVNLDVTGSVSSIEEAFHLTLGVYQYPTENRFFYAPDREPTPDLAVRLWHISGLDNYSIPRPALMRREEGRDAKPAATTGSGPSASFLGSDMRAAYYGGSLTGSGQSLGLLEYYGTDLSDLNAYYKNVGQTNNVPITLDSTDGTSKSCVYPSCDDTEQTLDMTQALGMSPGLSSLVMYIGSTDSAIFNAMATASPLNAQLSSSWTWSPADPSNDNPYFEEFAAQGQNLFQAAGDSGKWTSSSEIYPSDDVYVTSVGGTDLETSSAAGPWASETAWVDGGGGISPDKFAIPSWQTAAASGCSSCSQTYRNGPDVSANANFTFYVCADQTTCTANEYGGTSFATPMWAGYLALVNQQAVANGNRVLGFINPSLYPIGSGSSYDTDFHDITSGSNGYSATTGYDLATGWGSPNGSGLISSLAGSSSTPGFSLSASPASVPVVQGNSGQSTITSTVTGGFDGVITLTASGQPTGVTVTFSPGSITGAGTSTMTIAVASSTATGTYKITVTGTSGSTVETTTVSLTVTGTSPNFTISASPTSISAARGSSGRSTITTAISGGFNAAITLSASGEGSANSVTFSPSSIAAPGSGTATMTVKVGNNARTGNHTITITGTGGGVTHTTTVTLDVLRSGFKKH</sequence>
<evidence type="ECO:0000259" key="8">
    <source>
        <dbReference type="PROSITE" id="PS51695"/>
    </source>
</evidence>
<keyword evidence="7" id="KW-0865">Zymogen</keyword>
<dbReference type="InterPro" id="IPR030400">
    <property type="entry name" value="Sedolisin_dom"/>
</dbReference>
<dbReference type="SUPFAM" id="SSF54897">
    <property type="entry name" value="Protease propeptides/inhibitors"/>
    <property type="match status" value="1"/>
</dbReference>
<dbReference type="PROSITE" id="PS51695">
    <property type="entry name" value="SEDOLISIN"/>
    <property type="match status" value="1"/>
</dbReference>
<keyword evidence="5" id="KW-0720">Serine protease</keyword>
<dbReference type="PANTHER" id="PTHR14218:SF15">
    <property type="entry name" value="TRIPEPTIDYL-PEPTIDASE 1"/>
    <property type="match status" value="1"/>
</dbReference>
<dbReference type="Proteomes" id="UP000238701">
    <property type="component" value="Unassembled WGS sequence"/>
</dbReference>
<keyword evidence="3" id="KW-0479">Metal-binding</keyword>
<dbReference type="CDD" id="cd11377">
    <property type="entry name" value="Pro-peptidase_S53"/>
    <property type="match status" value="1"/>
</dbReference>
<protein>
    <submittedName>
        <fullName evidence="9">Putative Tripeptidyl-peptidase I</fullName>
        <ecNumber evidence="9">3.4.14.9</ecNumber>
    </submittedName>
</protein>
<dbReference type="PANTHER" id="PTHR14218">
    <property type="entry name" value="PROTEASE S8 TRIPEPTIDYL PEPTIDASE I CLN2"/>
    <property type="match status" value="1"/>
</dbReference>
<dbReference type="PROSITE" id="PS00138">
    <property type="entry name" value="SUBTILASE_SER"/>
    <property type="match status" value="1"/>
</dbReference>
<dbReference type="SMART" id="SM00944">
    <property type="entry name" value="Pro-kuma_activ"/>
    <property type="match status" value="1"/>
</dbReference>
<gene>
    <name evidence="9" type="ORF">SBA1_1030007</name>
</gene>
<dbReference type="SUPFAM" id="SSF52743">
    <property type="entry name" value="Subtilisin-like"/>
    <property type="match status" value="1"/>
</dbReference>
<evidence type="ECO:0000256" key="4">
    <source>
        <dbReference type="ARBA" id="ARBA00022801"/>
    </source>
</evidence>
<dbReference type="OrthoDB" id="102721at2"/>